<feature type="domain" description="MIR" evidence="4">
    <location>
        <begin position="135"/>
        <end position="192"/>
    </location>
</feature>
<evidence type="ECO:0000313" key="5">
    <source>
        <dbReference type="EMBL" id="CAE0504733.1"/>
    </source>
</evidence>
<keyword evidence="2" id="KW-0677">Repeat</keyword>
<evidence type="ECO:0000256" key="1">
    <source>
        <dbReference type="ARBA" id="ARBA00022729"/>
    </source>
</evidence>
<dbReference type="PROSITE" id="PS50919">
    <property type="entry name" value="MIR"/>
    <property type="match status" value="3"/>
</dbReference>
<dbReference type="SUPFAM" id="SSF82109">
    <property type="entry name" value="MIR domain"/>
    <property type="match status" value="1"/>
</dbReference>
<dbReference type="Pfam" id="PF02815">
    <property type="entry name" value="MIR"/>
    <property type="match status" value="1"/>
</dbReference>
<name>A0A7S3R7X9_DUNTE</name>
<dbReference type="PANTHER" id="PTHR46809">
    <property type="entry name" value="STROMAL CELL-DERIVED FACTOR 2-LIKE PROTEIN"/>
    <property type="match status" value="1"/>
</dbReference>
<dbReference type="Gene3D" id="2.80.10.50">
    <property type="match status" value="1"/>
</dbReference>
<keyword evidence="1 3" id="KW-0732">Signal</keyword>
<dbReference type="InterPro" id="IPR036300">
    <property type="entry name" value="MIR_dom_sf"/>
</dbReference>
<feature type="domain" description="MIR" evidence="4">
    <location>
        <begin position="19"/>
        <end position="73"/>
    </location>
</feature>
<organism evidence="5">
    <name type="scientific">Dunaliella tertiolecta</name>
    <name type="common">Green alga</name>
    <dbReference type="NCBI Taxonomy" id="3047"/>
    <lineage>
        <taxon>Eukaryota</taxon>
        <taxon>Viridiplantae</taxon>
        <taxon>Chlorophyta</taxon>
        <taxon>core chlorophytes</taxon>
        <taxon>Chlorophyceae</taxon>
        <taxon>CS clade</taxon>
        <taxon>Chlamydomonadales</taxon>
        <taxon>Dunaliellaceae</taxon>
        <taxon>Dunaliella</taxon>
    </lineage>
</organism>
<evidence type="ECO:0000259" key="4">
    <source>
        <dbReference type="PROSITE" id="PS50919"/>
    </source>
</evidence>
<feature type="domain" description="MIR" evidence="4">
    <location>
        <begin position="79"/>
        <end position="134"/>
    </location>
</feature>
<dbReference type="EMBL" id="HBIP01032522">
    <property type="protein sequence ID" value="CAE0504733.1"/>
    <property type="molecule type" value="Transcribed_RNA"/>
</dbReference>
<evidence type="ECO:0000256" key="3">
    <source>
        <dbReference type="SAM" id="SignalP"/>
    </source>
</evidence>
<evidence type="ECO:0000256" key="2">
    <source>
        <dbReference type="ARBA" id="ARBA00022737"/>
    </source>
</evidence>
<accession>A0A7S3R7X9</accession>
<proteinExistence type="predicted"/>
<feature type="signal peptide" evidence="3">
    <location>
        <begin position="1"/>
        <end position="19"/>
    </location>
</feature>
<dbReference type="SMART" id="SM00472">
    <property type="entry name" value="MIR"/>
    <property type="match status" value="3"/>
</dbReference>
<dbReference type="PANTHER" id="PTHR46809:SF2">
    <property type="entry name" value="GH21273P"/>
    <property type="match status" value="1"/>
</dbReference>
<gene>
    <name evidence="5" type="ORF">DTER00134_LOCUS19806</name>
</gene>
<reference evidence="5" key="1">
    <citation type="submission" date="2021-01" db="EMBL/GenBank/DDBJ databases">
        <authorList>
            <person name="Corre E."/>
            <person name="Pelletier E."/>
            <person name="Niang G."/>
            <person name="Scheremetjew M."/>
            <person name="Finn R."/>
            <person name="Kale V."/>
            <person name="Holt S."/>
            <person name="Cochrane G."/>
            <person name="Meng A."/>
            <person name="Brown T."/>
            <person name="Cohen L."/>
        </authorList>
    </citation>
    <scope>NUCLEOTIDE SEQUENCE</scope>
    <source>
        <strain evidence="5">CCMP1320</strain>
    </source>
</reference>
<dbReference type="InterPro" id="IPR016093">
    <property type="entry name" value="MIR_motif"/>
</dbReference>
<sequence>MGTLLLVAVLSALVCWGEGAVVTCGSTIKLQHVSTGFRLHSHEVAYSRGSQQQSVTTFPSGDDGNSLWSVQTYPPCTPGSVIVKGQHVRLQHSATRKWLHSHLHKSPLSGKQEVSAFGGDGGGDGGDLWAIDWDSKHKQWEQDTKVRLKHRDTGAYLYSHTAKYGSPIAGQQEACASKDRRDRNNEWQAAEGVYIPVMTEAASKPDGSQEEL</sequence>
<protein>
    <recommendedName>
        <fullName evidence="4">MIR domain-containing protein</fullName>
    </recommendedName>
</protein>
<feature type="chain" id="PRO_5030557659" description="MIR domain-containing protein" evidence="3">
    <location>
        <begin position="20"/>
        <end position="212"/>
    </location>
</feature>
<dbReference type="AlphaFoldDB" id="A0A7S3R7X9"/>